<gene>
    <name evidence="3" type="ORF">TNIN_337751</name>
</gene>
<feature type="domain" description="EGF-like" evidence="2">
    <location>
        <begin position="63"/>
        <end position="102"/>
    </location>
</feature>
<dbReference type="PROSITE" id="PS00022">
    <property type="entry name" value="EGF_1"/>
    <property type="match status" value="1"/>
</dbReference>
<dbReference type="Proteomes" id="UP000886998">
    <property type="component" value="Unassembled WGS sequence"/>
</dbReference>
<comment type="caution">
    <text evidence="1">Lacks conserved residue(s) required for the propagation of feature annotation.</text>
</comment>
<dbReference type="OrthoDB" id="6437250at2759"/>
<comment type="caution">
    <text evidence="3">The sequence shown here is derived from an EMBL/GenBank/DDBJ whole genome shotgun (WGS) entry which is preliminary data.</text>
</comment>
<keyword evidence="4" id="KW-1185">Reference proteome</keyword>
<reference evidence="3" key="1">
    <citation type="submission" date="2020-08" db="EMBL/GenBank/DDBJ databases">
        <title>Multicomponent nature underlies the extraordinary mechanical properties of spider dragline silk.</title>
        <authorList>
            <person name="Kono N."/>
            <person name="Nakamura H."/>
            <person name="Mori M."/>
            <person name="Yoshida Y."/>
            <person name="Ohtoshi R."/>
            <person name="Malay A.D."/>
            <person name="Moran D.A.P."/>
            <person name="Tomita M."/>
            <person name="Numata K."/>
            <person name="Arakawa K."/>
        </authorList>
    </citation>
    <scope>NUCLEOTIDE SEQUENCE</scope>
</reference>
<evidence type="ECO:0000256" key="1">
    <source>
        <dbReference type="PROSITE-ProRule" id="PRU00076"/>
    </source>
</evidence>
<dbReference type="Gene3D" id="2.10.25.10">
    <property type="entry name" value="Laminin"/>
    <property type="match status" value="1"/>
</dbReference>
<evidence type="ECO:0000259" key="2">
    <source>
        <dbReference type="PROSITE" id="PS50026"/>
    </source>
</evidence>
<dbReference type="InterPro" id="IPR000742">
    <property type="entry name" value="EGF"/>
</dbReference>
<keyword evidence="1" id="KW-1015">Disulfide bond</keyword>
<protein>
    <recommendedName>
        <fullName evidence="2">EGF-like domain-containing protein</fullName>
    </recommendedName>
</protein>
<organism evidence="3 4">
    <name type="scientific">Trichonephila inaurata madagascariensis</name>
    <dbReference type="NCBI Taxonomy" id="2747483"/>
    <lineage>
        <taxon>Eukaryota</taxon>
        <taxon>Metazoa</taxon>
        <taxon>Ecdysozoa</taxon>
        <taxon>Arthropoda</taxon>
        <taxon>Chelicerata</taxon>
        <taxon>Arachnida</taxon>
        <taxon>Araneae</taxon>
        <taxon>Araneomorphae</taxon>
        <taxon>Entelegynae</taxon>
        <taxon>Araneoidea</taxon>
        <taxon>Nephilidae</taxon>
        <taxon>Trichonephila</taxon>
        <taxon>Trichonephila inaurata</taxon>
    </lineage>
</organism>
<feature type="disulfide bond" evidence="1">
    <location>
        <begin position="92"/>
        <end position="101"/>
    </location>
</feature>
<dbReference type="EMBL" id="BMAV01001028">
    <property type="protein sequence ID" value="GFY38731.1"/>
    <property type="molecule type" value="Genomic_DNA"/>
</dbReference>
<feature type="non-terminal residue" evidence="3">
    <location>
        <position position="1"/>
    </location>
</feature>
<evidence type="ECO:0000313" key="3">
    <source>
        <dbReference type="EMBL" id="GFY38731.1"/>
    </source>
</evidence>
<keyword evidence="1" id="KW-0245">EGF-like domain</keyword>
<dbReference type="PROSITE" id="PS50026">
    <property type="entry name" value="EGF_3"/>
    <property type="match status" value="1"/>
</dbReference>
<name>A0A8X7BNI6_9ARAC</name>
<dbReference type="SMART" id="SM00181">
    <property type="entry name" value="EGF"/>
    <property type="match status" value="2"/>
</dbReference>
<proteinExistence type="predicted"/>
<evidence type="ECO:0000313" key="4">
    <source>
        <dbReference type="Proteomes" id="UP000886998"/>
    </source>
</evidence>
<feature type="disulfide bond" evidence="1">
    <location>
        <begin position="73"/>
        <end position="90"/>
    </location>
</feature>
<dbReference type="AlphaFoldDB" id="A0A8X7BNI6"/>
<sequence length="160" mass="17126">MEKLLSNASFKSAKSVLPRHVGSNGKKCKGVGERSVNICQYLQGKIGDDSEKLPECDSGKYKDCKACDTDDQCSNGKKCRLTEGGGDKTCQCPPGKSGNDCETIDDCDSGKYKDCNGDNGKCEYDDQEETAVCRCEGGKILDEKAGTCKACDTDDQCSNA</sequence>
<accession>A0A8X7BNI6</accession>